<evidence type="ECO:0000256" key="5">
    <source>
        <dbReference type="SAM" id="SignalP"/>
    </source>
</evidence>
<dbReference type="PANTHER" id="PTHR21495">
    <property type="entry name" value="NUCLEOPORIN-RELATED"/>
    <property type="match status" value="1"/>
</dbReference>
<dbReference type="OrthoDB" id="1864232at2759"/>
<dbReference type="AlphaFoldDB" id="A0A3L6TEB6"/>
<accession>A0A3L6TEB6</accession>
<evidence type="ECO:0000256" key="1">
    <source>
        <dbReference type="ARBA" id="ARBA00010746"/>
    </source>
</evidence>
<dbReference type="EMBL" id="PQIB02000002">
    <property type="protein sequence ID" value="RLN35430.1"/>
    <property type="molecule type" value="Genomic_DNA"/>
</dbReference>
<comment type="subunit">
    <text evidence="2 4">Homodimer.</text>
</comment>
<keyword evidence="3 4" id="KW-0964">Secreted</keyword>
<keyword evidence="7" id="KW-1185">Reference proteome</keyword>
<dbReference type="InterPro" id="IPR044859">
    <property type="entry name" value="Allene_oxi_cyc_Dirigent"/>
</dbReference>
<feature type="chain" id="PRO_5017964408" description="Dirigent protein" evidence="5">
    <location>
        <begin position="40"/>
        <end position="195"/>
    </location>
</feature>
<comment type="caution">
    <text evidence="6">The sequence shown here is derived from an EMBL/GenBank/DDBJ whole genome shotgun (WGS) entry which is preliminary data.</text>
</comment>
<evidence type="ECO:0000313" key="7">
    <source>
        <dbReference type="Proteomes" id="UP000275267"/>
    </source>
</evidence>
<reference evidence="7" key="1">
    <citation type="journal article" date="2019" name="Nat. Commun.">
        <title>The genome of broomcorn millet.</title>
        <authorList>
            <person name="Zou C."/>
            <person name="Miki D."/>
            <person name="Li D."/>
            <person name="Tang Q."/>
            <person name="Xiao L."/>
            <person name="Rajput S."/>
            <person name="Deng P."/>
            <person name="Jia W."/>
            <person name="Huang R."/>
            <person name="Zhang M."/>
            <person name="Sun Y."/>
            <person name="Hu J."/>
            <person name="Fu X."/>
            <person name="Schnable P.S."/>
            <person name="Li F."/>
            <person name="Zhang H."/>
            <person name="Feng B."/>
            <person name="Zhu X."/>
            <person name="Liu R."/>
            <person name="Schnable J.C."/>
            <person name="Zhu J.-K."/>
            <person name="Zhang H."/>
        </authorList>
    </citation>
    <scope>NUCLEOTIDE SEQUENCE [LARGE SCALE GENOMIC DNA]</scope>
</reference>
<comment type="function">
    <text evidence="4">Dirigent proteins impart stereoselectivity on the phenoxy radical-coupling reaction, yielding optically active lignans from two molecules of coniferyl alcohol in the biosynthesis of lignans, flavonolignans, and alkaloids and thus plays a central role in plant secondary metabolism.</text>
</comment>
<keyword evidence="5" id="KW-0732">Signal</keyword>
<evidence type="ECO:0000256" key="4">
    <source>
        <dbReference type="RuleBase" id="RU363099"/>
    </source>
</evidence>
<dbReference type="Proteomes" id="UP000275267">
    <property type="component" value="Unassembled WGS sequence"/>
</dbReference>
<sequence length="195" mass="20700">MMPKRSTRSGGGRLTCAAAALMMAIILVLQLQLMHMAAAATSSSSSKHHLHFFMHDGYTGPRPTAALIVNGTGAPVMPGVRFGDTVVMDDVLTEGPARASRPVGRAQGTYVTASLEKGQPAMLLSMNVVLTDYDGYSGSTVAVMGRNDITAPVRELAVVGGTGRFRMATGYVLWKTASWKGKNAVLEIDIYLRVV</sequence>
<name>A0A3L6TEB6_PANMI</name>
<feature type="signal peptide" evidence="5">
    <location>
        <begin position="1"/>
        <end position="39"/>
    </location>
</feature>
<dbReference type="Pfam" id="PF03018">
    <property type="entry name" value="Dirigent"/>
    <property type="match status" value="1"/>
</dbReference>
<organism evidence="6 7">
    <name type="scientific">Panicum miliaceum</name>
    <name type="common">Proso millet</name>
    <name type="synonym">Broomcorn millet</name>
    <dbReference type="NCBI Taxonomy" id="4540"/>
    <lineage>
        <taxon>Eukaryota</taxon>
        <taxon>Viridiplantae</taxon>
        <taxon>Streptophyta</taxon>
        <taxon>Embryophyta</taxon>
        <taxon>Tracheophyta</taxon>
        <taxon>Spermatophyta</taxon>
        <taxon>Magnoliopsida</taxon>
        <taxon>Liliopsida</taxon>
        <taxon>Poales</taxon>
        <taxon>Poaceae</taxon>
        <taxon>PACMAD clade</taxon>
        <taxon>Panicoideae</taxon>
        <taxon>Panicodae</taxon>
        <taxon>Paniceae</taxon>
        <taxon>Panicinae</taxon>
        <taxon>Panicum</taxon>
        <taxon>Panicum sect. Panicum</taxon>
    </lineage>
</organism>
<evidence type="ECO:0000313" key="6">
    <source>
        <dbReference type="EMBL" id="RLN35430.1"/>
    </source>
</evidence>
<dbReference type="GO" id="GO:0009699">
    <property type="term" value="P:phenylpropanoid biosynthetic process"/>
    <property type="evidence" value="ECO:0007669"/>
    <property type="project" value="UniProtKB-ARBA"/>
</dbReference>
<evidence type="ECO:0000256" key="3">
    <source>
        <dbReference type="ARBA" id="ARBA00022525"/>
    </source>
</evidence>
<comment type="similarity">
    <text evidence="1 4">Belongs to the plant dirigent protein family.</text>
</comment>
<protein>
    <recommendedName>
        <fullName evidence="4">Dirigent protein</fullName>
    </recommendedName>
</protein>
<dbReference type="GO" id="GO:0048046">
    <property type="term" value="C:apoplast"/>
    <property type="evidence" value="ECO:0007669"/>
    <property type="project" value="UniProtKB-SubCell"/>
</dbReference>
<evidence type="ECO:0000256" key="2">
    <source>
        <dbReference type="ARBA" id="ARBA00011738"/>
    </source>
</evidence>
<comment type="subcellular location">
    <subcellularLocation>
        <location evidence="4">Secreted</location>
        <location evidence="4">Extracellular space</location>
        <location evidence="4">Apoplast</location>
    </subcellularLocation>
</comment>
<gene>
    <name evidence="6" type="ORF">C2845_PM03G17760</name>
</gene>
<dbReference type="InterPro" id="IPR004265">
    <property type="entry name" value="Dirigent"/>
</dbReference>
<keyword evidence="4" id="KW-0052">Apoplast</keyword>
<dbReference type="Gene3D" id="2.40.480.10">
    <property type="entry name" value="Allene oxide cyclase-like"/>
    <property type="match status" value="1"/>
</dbReference>
<dbReference type="STRING" id="4540.A0A3L6TEB6"/>
<proteinExistence type="inferred from homology"/>